<dbReference type="EMBL" id="CP049056">
    <property type="protein sequence ID" value="QIE54474.1"/>
    <property type="molecule type" value="Genomic_DNA"/>
</dbReference>
<dbReference type="KEGG" id="hdh:G5B40_02890"/>
<dbReference type="SUPFAM" id="SSF54909">
    <property type="entry name" value="Dimeric alpha+beta barrel"/>
    <property type="match status" value="1"/>
</dbReference>
<reference evidence="2 3" key="1">
    <citation type="submission" date="2020-02" db="EMBL/GenBank/DDBJ databases">
        <title>complete genome sequence of Rhodobacteraceae bacterium.</title>
        <authorList>
            <person name="Park J."/>
            <person name="Kim Y.-S."/>
            <person name="Kim K.-H."/>
        </authorList>
    </citation>
    <scope>NUCLEOTIDE SEQUENCE [LARGE SCALE GENOMIC DNA]</scope>
    <source>
        <strain evidence="2 3">RR4-56</strain>
    </source>
</reference>
<sequence>MHTVLARWFVKPGQMNAARAALRKLARDVRESEPGTLIYLIHEAAQGSLPPAGENEIVFFEGYRDEGAFKAHISGPVYTAFLKEHGDLFVQNFPPNSGPYMLVATLASVGGFTRNGHG</sequence>
<accession>A0A7L5BX52</accession>
<evidence type="ECO:0000313" key="3">
    <source>
        <dbReference type="Proteomes" id="UP000503336"/>
    </source>
</evidence>
<dbReference type="PROSITE" id="PS51725">
    <property type="entry name" value="ABM"/>
    <property type="match status" value="1"/>
</dbReference>
<dbReference type="Pfam" id="PF03992">
    <property type="entry name" value="ABM"/>
    <property type="match status" value="1"/>
</dbReference>
<dbReference type="AlphaFoldDB" id="A0A7L5BX52"/>
<evidence type="ECO:0000313" key="2">
    <source>
        <dbReference type="EMBL" id="QIE54474.1"/>
    </source>
</evidence>
<feature type="domain" description="ABM" evidence="1">
    <location>
        <begin position="2"/>
        <end position="101"/>
    </location>
</feature>
<dbReference type="Gene3D" id="3.30.70.100">
    <property type="match status" value="1"/>
</dbReference>
<keyword evidence="3" id="KW-1185">Reference proteome</keyword>
<dbReference type="RefSeq" id="WP_165094752.1">
    <property type="nucleotide sequence ID" value="NZ_CP049056.1"/>
</dbReference>
<dbReference type="InterPro" id="IPR007138">
    <property type="entry name" value="ABM_dom"/>
</dbReference>
<name>A0A7L5BX52_9RHOB</name>
<gene>
    <name evidence="2" type="ORF">G5B40_02890</name>
</gene>
<proteinExistence type="predicted"/>
<evidence type="ECO:0000259" key="1">
    <source>
        <dbReference type="PROSITE" id="PS51725"/>
    </source>
</evidence>
<organism evidence="2 3">
    <name type="scientific">Pikeienuella piscinae</name>
    <dbReference type="NCBI Taxonomy" id="2748098"/>
    <lineage>
        <taxon>Bacteria</taxon>
        <taxon>Pseudomonadati</taxon>
        <taxon>Pseudomonadota</taxon>
        <taxon>Alphaproteobacteria</taxon>
        <taxon>Rhodobacterales</taxon>
        <taxon>Paracoccaceae</taxon>
        <taxon>Pikeienuella</taxon>
    </lineage>
</organism>
<dbReference type="Proteomes" id="UP000503336">
    <property type="component" value="Chromosome"/>
</dbReference>
<protein>
    <recommendedName>
        <fullName evidence="1">ABM domain-containing protein</fullName>
    </recommendedName>
</protein>
<dbReference type="InterPro" id="IPR011008">
    <property type="entry name" value="Dimeric_a/b-barrel"/>
</dbReference>